<dbReference type="SUPFAM" id="SSF52540">
    <property type="entry name" value="P-loop containing nucleoside triphosphate hydrolases"/>
    <property type="match status" value="1"/>
</dbReference>
<evidence type="ECO:0000256" key="2">
    <source>
        <dbReference type="SAM" id="MobiDB-lite"/>
    </source>
</evidence>
<proteinExistence type="inferred from homology"/>
<reference evidence="5" key="1">
    <citation type="journal article" date="2019" name="Int. J. Syst. Evol. Microbiol.">
        <title>The Global Catalogue of Microorganisms (GCM) 10K type strain sequencing project: providing services to taxonomists for standard genome sequencing and annotation.</title>
        <authorList>
            <consortium name="The Broad Institute Genomics Platform"/>
            <consortium name="The Broad Institute Genome Sequencing Center for Infectious Disease"/>
            <person name="Wu L."/>
            <person name="Ma J."/>
        </authorList>
    </citation>
    <scope>NUCLEOTIDE SEQUENCE [LARGE SCALE GENOMIC DNA]</scope>
    <source>
        <strain evidence="5">CCUG 59129</strain>
    </source>
</reference>
<feature type="domain" description="Bacterial type II secretion system protein E" evidence="3">
    <location>
        <begin position="211"/>
        <end position="375"/>
    </location>
</feature>
<dbReference type="InterPro" id="IPR050921">
    <property type="entry name" value="T4SS_GSP_E_ATPase"/>
</dbReference>
<dbReference type="InterPro" id="IPR001482">
    <property type="entry name" value="T2SS/T4SS_dom"/>
</dbReference>
<name>A0ABW3HWR6_9BACL</name>
<protein>
    <submittedName>
        <fullName evidence="4">ATPase, T2SS/T4P/T4SS family</fullName>
    </submittedName>
</protein>
<comment type="caution">
    <text evidence="4">The sequence shown here is derived from an EMBL/GenBank/DDBJ whole genome shotgun (WGS) entry which is preliminary data.</text>
</comment>
<dbReference type="Proteomes" id="UP001596989">
    <property type="component" value="Unassembled WGS sequence"/>
</dbReference>
<dbReference type="InterPro" id="IPR027417">
    <property type="entry name" value="P-loop_NTPase"/>
</dbReference>
<accession>A0ABW3HWR6</accession>
<comment type="similarity">
    <text evidence="1">Belongs to the GSP E family.</text>
</comment>
<dbReference type="EMBL" id="JBHTJZ010000070">
    <property type="protein sequence ID" value="MFD0961998.1"/>
    <property type="molecule type" value="Genomic_DNA"/>
</dbReference>
<dbReference type="Gene3D" id="3.40.50.300">
    <property type="entry name" value="P-loop containing nucleotide triphosphate hydrolases"/>
    <property type="match status" value="1"/>
</dbReference>
<dbReference type="Gene3D" id="3.30.450.380">
    <property type="match status" value="1"/>
</dbReference>
<feature type="region of interest" description="Disordered" evidence="2">
    <location>
        <begin position="1"/>
        <end position="40"/>
    </location>
</feature>
<dbReference type="RefSeq" id="WP_377568084.1">
    <property type="nucleotide sequence ID" value="NZ_JBHTJZ010000070.1"/>
</dbReference>
<sequence>MKGGVSRFSPSEFAARMNSAPVQEDAFARKSGDTDYASGGDDFEKLADDIRAYLSAPRGLTDEERRKYSELLNRAVLGFPQERQQVLAVIEDRLIRLRIHGNGGWRHPFATLAEALFAEVVGLNVLELVLAEREGLEEIQVVGERIYEVRHGRTVLSAYAFDSMRDVERIQQNLVLYNNDRINSRKRWAEVMLRDGSRVTMTGFGFTSKPTLTIRFYTVRTFSLQALCKPAYRTLDERMSSLLLAVLRARFNLIIIGATNSGKTNLMKALIAELPAEERIVTIEGRFEMMLGRDFPDRNIIEYEIEEEGGGHGPEQAFKLALRQSPQRIIHAEIRDDDANIYVRACTRGHTGSMSTVHANRLEDVPEAITDMCMLDGRGMNPERLVKRITEFVTEIGIEMRFHNGRRVIQRIGELEWREGAVSVRNLALYDETRDCWTFPEEPSAQAGMRLSECGGER</sequence>
<gene>
    <name evidence="4" type="ORF">ACFQ2I_21905</name>
</gene>
<dbReference type="Pfam" id="PF00437">
    <property type="entry name" value="T2SSE"/>
    <property type="match status" value="1"/>
</dbReference>
<dbReference type="PANTHER" id="PTHR30486:SF6">
    <property type="entry name" value="TYPE IV PILUS RETRACTATION ATPASE PILT"/>
    <property type="match status" value="1"/>
</dbReference>
<organism evidence="4 5">
    <name type="scientific">Paenibacillus chungangensis</name>
    <dbReference type="NCBI Taxonomy" id="696535"/>
    <lineage>
        <taxon>Bacteria</taxon>
        <taxon>Bacillati</taxon>
        <taxon>Bacillota</taxon>
        <taxon>Bacilli</taxon>
        <taxon>Bacillales</taxon>
        <taxon>Paenibacillaceae</taxon>
        <taxon>Paenibacillus</taxon>
    </lineage>
</organism>
<evidence type="ECO:0000259" key="3">
    <source>
        <dbReference type="Pfam" id="PF00437"/>
    </source>
</evidence>
<dbReference type="PANTHER" id="PTHR30486">
    <property type="entry name" value="TWITCHING MOTILITY PROTEIN PILT"/>
    <property type="match status" value="1"/>
</dbReference>
<evidence type="ECO:0000256" key="1">
    <source>
        <dbReference type="ARBA" id="ARBA00006611"/>
    </source>
</evidence>
<evidence type="ECO:0000313" key="4">
    <source>
        <dbReference type="EMBL" id="MFD0961998.1"/>
    </source>
</evidence>
<keyword evidence="5" id="KW-1185">Reference proteome</keyword>
<evidence type="ECO:0000313" key="5">
    <source>
        <dbReference type="Proteomes" id="UP001596989"/>
    </source>
</evidence>